<dbReference type="KEGG" id="bsb:Bresu_2445"/>
<keyword evidence="5" id="KW-0997">Cell inner membrane</keyword>
<dbReference type="PROSITE" id="PS00409">
    <property type="entry name" value="PROKAR_NTER_METHYL"/>
    <property type="match status" value="1"/>
</dbReference>
<dbReference type="GO" id="GO:0015628">
    <property type="term" value="P:protein secretion by the type II secretion system"/>
    <property type="evidence" value="ECO:0007669"/>
    <property type="project" value="InterPro"/>
</dbReference>
<dbReference type="InterPro" id="IPR022346">
    <property type="entry name" value="T2SS_GspH"/>
</dbReference>
<dbReference type="eggNOG" id="COG4970">
    <property type="taxonomic scope" value="Bacteria"/>
</dbReference>
<protein>
    <recommendedName>
        <fullName evidence="2">Type II secretion system protein H</fullName>
    </recommendedName>
    <alternativeName>
        <fullName evidence="10">General secretion pathway protein H</fullName>
    </alternativeName>
</protein>
<comment type="subcellular location">
    <subcellularLocation>
        <location evidence="1">Cell inner membrane</location>
        <topology evidence="1">Single-pass membrane protein</topology>
    </subcellularLocation>
</comment>
<evidence type="ECO:0000256" key="8">
    <source>
        <dbReference type="ARBA" id="ARBA00023136"/>
    </source>
</evidence>
<evidence type="ECO:0000256" key="9">
    <source>
        <dbReference type="ARBA" id="ARBA00025772"/>
    </source>
</evidence>
<dbReference type="STRING" id="633149.Bresu_2445"/>
<evidence type="ECO:0000313" key="14">
    <source>
        <dbReference type="Proteomes" id="UP000002696"/>
    </source>
</evidence>
<dbReference type="GO" id="GO:0015627">
    <property type="term" value="C:type II protein secretion system complex"/>
    <property type="evidence" value="ECO:0007669"/>
    <property type="project" value="InterPro"/>
</dbReference>
<evidence type="ECO:0000256" key="4">
    <source>
        <dbReference type="ARBA" id="ARBA00022481"/>
    </source>
</evidence>
<dbReference type="HOGENOM" id="CLU_1634310_0_0_5"/>
<evidence type="ECO:0000313" key="13">
    <source>
        <dbReference type="EMBL" id="ADL01754.1"/>
    </source>
</evidence>
<evidence type="ECO:0000256" key="6">
    <source>
        <dbReference type="ARBA" id="ARBA00022692"/>
    </source>
</evidence>
<keyword evidence="4" id="KW-0488">Methylation</keyword>
<evidence type="ECO:0000256" key="2">
    <source>
        <dbReference type="ARBA" id="ARBA00021549"/>
    </source>
</evidence>
<evidence type="ECO:0000256" key="3">
    <source>
        <dbReference type="ARBA" id="ARBA00022475"/>
    </source>
</evidence>
<feature type="domain" description="General secretion pathway GspH" evidence="12">
    <location>
        <begin position="54"/>
        <end position="147"/>
    </location>
</feature>
<dbReference type="EMBL" id="CP002102">
    <property type="protein sequence ID" value="ADL01754.1"/>
    <property type="molecule type" value="Genomic_DNA"/>
</dbReference>
<reference evidence="14" key="1">
    <citation type="journal article" date="2011" name="J. Bacteriol.">
        <title>Genome sequences of eight morphologically diverse alphaproteobacteria.</title>
        <authorList>
            <consortium name="US DOE Joint Genome Institute"/>
            <person name="Brown P.J."/>
            <person name="Kysela D.T."/>
            <person name="Buechlein A."/>
            <person name="Hemmerich C."/>
            <person name="Brun Y.V."/>
        </authorList>
    </citation>
    <scope>NUCLEOTIDE SEQUENCE [LARGE SCALE GENOMIC DNA]</scope>
    <source>
        <strain evidence="14">ATCC 15264 / DSM 4735 / LMG 14903 / NBRC 16000 / CB 81</strain>
    </source>
</reference>
<dbReference type="NCBIfam" id="TIGR02532">
    <property type="entry name" value="IV_pilin_GFxxxE"/>
    <property type="match status" value="1"/>
</dbReference>
<dbReference type="Pfam" id="PF12019">
    <property type="entry name" value="GspH"/>
    <property type="match status" value="1"/>
</dbReference>
<proteinExistence type="inferred from homology"/>
<dbReference type="Gene3D" id="3.55.40.10">
    <property type="entry name" value="minor pseudopilin epsh domain"/>
    <property type="match status" value="1"/>
</dbReference>
<dbReference type="SUPFAM" id="SSF54523">
    <property type="entry name" value="Pili subunits"/>
    <property type="match status" value="1"/>
</dbReference>
<evidence type="ECO:0000256" key="7">
    <source>
        <dbReference type="ARBA" id="ARBA00022989"/>
    </source>
</evidence>
<evidence type="ECO:0000256" key="10">
    <source>
        <dbReference type="ARBA" id="ARBA00030775"/>
    </source>
</evidence>
<keyword evidence="6 11" id="KW-0812">Transmembrane</keyword>
<name>D9QKU0_BRESC</name>
<gene>
    <name evidence="13" type="ordered locus">Bresu_2445</name>
</gene>
<feature type="transmembrane region" description="Helical" evidence="11">
    <location>
        <begin position="21"/>
        <end position="44"/>
    </location>
</feature>
<dbReference type="BioCyc" id="BSUB633149:G1GM8-2447-MONOMER"/>
<dbReference type="InParanoid" id="D9QKU0"/>
<accession>D9QKU0</accession>
<dbReference type="InterPro" id="IPR045584">
    <property type="entry name" value="Pilin-like"/>
</dbReference>
<dbReference type="RefSeq" id="WP_013269855.1">
    <property type="nucleotide sequence ID" value="NC_014375.1"/>
</dbReference>
<evidence type="ECO:0000256" key="11">
    <source>
        <dbReference type="SAM" id="Phobius"/>
    </source>
</evidence>
<evidence type="ECO:0000256" key="5">
    <source>
        <dbReference type="ARBA" id="ARBA00022519"/>
    </source>
</evidence>
<comment type="similarity">
    <text evidence="9">Belongs to the GSP H family.</text>
</comment>
<dbReference type="Pfam" id="PF07963">
    <property type="entry name" value="N_methyl"/>
    <property type="match status" value="1"/>
</dbReference>
<sequence length="164" mass="17177">MSRVGGHIGRARKTHRSGMTLVEILVVLAIVGVMAGVVTLGVGLGDRGLGVESEANRLADRLRLASDEVLTTRRPLQLAFDAEGYGFVRDEGQADRVVDALAERHALPDGVRMIGLGVTSPVTIDPDGAQPVAAFGLAKGDRRWRVEFDGLNAVATPVAADAAA</sequence>
<keyword evidence="7 11" id="KW-1133">Transmembrane helix</keyword>
<dbReference type="GO" id="GO:0005886">
    <property type="term" value="C:plasma membrane"/>
    <property type="evidence" value="ECO:0007669"/>
    <property type="project" value="UniProtKB-SubCell"/>
</dbReference>
<dbReference type="Proteomes" id="UP000002696">
    <property type="component" value="Chromosome"/>
</dbReference>
<evidence type="ECO:0000259" key="12">
    <source>
        <dbReference type="Pfam" id="PF12019"/>
    </source>
</evidence>
<dbReference type="InterPro" id="IPR012902">
    <property type="entry name" value="N_methyl_site"/>
</dbReference>
<organism evidence="13 14">
    <name type="scientific">Brevundimonas subvibrioides (strain ATCC 15264 / DSM 4735 / LMG 14903 / NBRC 16000 / CB 81)</name>
    <name type="common">Caulobacter subvibrioides</name>
    <dbReference type="NCBI Taxonomy" id="633149"/>
    <lineage>
        <taxon>Bacteria</taxon>
        <taxon>Pseudomonadati</taxon>
        <taxon>Pseudomonadota</taxon>
        <taxon>Alphaproteobacteria</taxon>
        <taxon>Caulobacterales</taxon>
        <taxon>Caulobacteraceae</taxon>
        <taxon>Brevundimonas</taxon>
    </lineage>
</organism>
<keyword evidence="14" id="KW-1185">Reference proteome</keyword>
<keyword evidence="3" id="KW-1003">Cell membrane</keyword>
<evidence type="ECO:0000256" key="1">
    <source>
        <dbReference type="ARBA" id="ARBA00004377"/>
    </source>
</evidence>
<keyword evidence="8 11" id="KW-0472">Membrane</keyword>
<dbReference type="OrthoDB" id="7204788at2"/>
<dbReference type="AlphaFoldDB" id="D9QKU0"/>